<dbReference type="Pfam" id="PF03573">
    <property type="entry name" value="OprD"/>
    <property type="match status" value="1"/>
</dbReference>
<dbReference type="Gene3D" id="2.40.160.10">
    <property type="entry name" value="Porin"/>
    <property type="match status" value="1"/>
</dbReference>
<dbReference type="PANTHER" id="PTHR34596:SF2">
    <property type="entry name" value="CHITOPORIN"/>
    <property type="match status" value="1"/>
</dbReference>
<evidence type="ECO:0000313" key="6">
    <source>
        <dbReference type="Proteomes" id="UP000198706"/>
    </source>
</evidence>
<evidence type="ECO:0000256" key="3">
    <source>
        <dbReference type="ARBA" id="ARBA00022729"/>
    </source>
</evidence>
<dbReference type="RefSeq" id="WP_084334645.1">
    <property type="nucleotide sequence ID" value="NZ_FNFD01000002.1"/>
</dbReference>
<dbReference type="PANTHER" id="PTHR34596">
    <property type="entry name" value="CHITOPORIN"/>
    <property type="match status" value="1"/>
</dbReference>
<keyword evidence="2" id="KW-0813">Transport</keyword>
<dbReference type="GO" id="GO:0015288">
    <property type="term" value="F:porin activity"/>
    <property type="evidence" value="ECO:0007669"/>
    <property type="project" value="TreeGrafter"/>
</dbReference>
<feature type="signal peptide" evidence="4">
    <location>
        <begin position="1"/>
        <end position="23"/>
    </location>
</feature>
<organism evidence="5 6">
    <name type="scientific">Pseudomonas indica</name>
    <dbReference type="NCBI Taxonomy" id="137658"/>
    <lineage>
        <taxon>Bacteria</taxon>
        <taxon>Pseudomonadati</taxon>
        <taxon>Pseudomonadota</taxon>
        <taxon>Gammaproteobacteria</taxon>
        <taxon>Pseudomonadales</taxon>
        <taxon>Pseudomonadaceae</taxon>
        <taxon>Pseudomonas</taxon>
    </lineage>
</organism>
<dbReference type="Proteomes" id="UP000198706">
    <property type="component" value="Unassembled WGS sequence"/>
</dbReference>
<sequence>MQVMKWSVIALAVAAGTTQMAVAANQSESKGFVEDSTLTLLNRNFYFNRDFKNNPGGQSYREEWAHGVMAEYASGFTQGTVGFGVDAYGYLGLKLDSGKGTRGTGLLPIGSDGRAEDDYSEAGGAVKLRVSATELKYGEMRTAAPVFATSDSRLLPETATGFLVTSNEIEGLALEAGHFTAYNNRNSTNSDDELLLNYGSGEIGKTIDFAGGFYTISDDLTVGLYASEFEDTWRQYYGNVNYNIGLAEDQALNFDFNIYRTSDTGDELQGDISNTTWSLAAAYSIGAHKFTLAHQRVNGDTPFDYVGGDSIFLANSVQYSDFNGANEKSWQARYDLDLKTLGVPGLKLMARYVTGDDIDGTDADAAGGYAGLYGEDGKHWERDLEAKYTLQDGPAKDLSFRVRHAVHRANTDQGEGDLNEVRVIVEYPLSIL</sequence>
<evidence type="ECO:0000256" key="2">
    <source>
        <dbReference type="ARBA" id="ARBA00022448"/>
    </source>
</evidence>
<protein>
    <submittedName>
        <fullName evidence="5">Imipenem/basic amino acid-specific outer membrane pore</fullName>
    </submittedName>
</protein>
<name>A0A1G8W0L8_9PSED</name>
<feature type="chain" id="PRO_5011552134" evidence="4">
    <location>
        <begin position="24"/>
        <end position="432"/>
    </location>
</feature>
<dbReference type="STRING" id="137658.SAMN05216186_102419"/>
<dbReference type="GO" id="GO:0016020">
    <property type="term" value="C:membrane"/>
    <property type="evidence" value="ECO:0007669"/>
    <property type="project" value="InterPro"/>
</dbReference>
<comment type="similarity">
    <text evidence="1">Belongs to the outer membrane porin (Opr) (TC 1.B.25) family.</text>
</comment>
<dbReference type="InterPro" id="IPR023614">
    <property type="entry name" value="Porin_dom_sf"/>
</dbReference>
<evidence type="ECO:0000313" key="5">
    <source>
        <dbReference type="EMBL" id="SDJ71603.1"/>
    </source>
</evidence>
<dbReference type="InterPro" id="IPR005318">
    <property type="entry name" value="OM_porin_bac"/>
</dbReference>
<dbReference type="AlphaFoldDB" id="A0A1G8W0L8"/>
<keyword evidence="3 4" id="KW-0732">Signal</keyword>
<gene>
    <name evidence="5" type="ORF">SAMN05216186_102419</name>
</gene>
<reference evidence="5 6" key="1">
    <citation type="submission" date="2016-10" db="EMBL/GenBank/DDBJ databases">
        <authorList>
            <person name="de Groot N.N."/>
        </authorList>
    </citation>
    <scope>NUCLEOTIDE SEQUENCE [LARGE SCALE GENOMIC DNA]</scope>
    <source>
        <strain evidence="5 6">JCM 21544</strain>
    </source>
</reference>
<accession>A0A1G8W0L8</accession>
<proteinExistence type="inferred from homology"/>
<keyword evidence="6" id="KW-1185">Reference proteome</keyword>
<evidence type="ECO:0000256" key="1">
    <source>
        <dbReference type="ARBA" id="ARBA00009075"/>
    </source>
</evidence>
<dbReference type="EMBL" id="FNFD01000002">
    <property type="protein sequence ID" value="SDJ71603.1"/>
    <property type="molecule type" value="Genomic_DNA"/>
</dbReference>
<evidence type="ECO:0000256" key="4">
    <source>
        <dbReference type="SAM" id="SignalP"/>
    </source>
</evidence>